<protein>
    <submittedName>
        <fullName evidence="2">Uncharacterized protein</fullName>
    </submittedName>
</protein>
<organism evidence="2 3">
    <name type="scientific">Micromonospora narathiwatensis</name>
    <dbReference type="NCBI Taxonomy" id="299146"/>
    <lineage>
        <taxon>Bacteria</taxon>
        <taxon>Bacillati</taxon>
        <taxon>Actinomycetota</taxon>
        <taxon>Actinomycetes</taxon>
        <taxon>Micromonosporales</taxon>
        <taxon>Micromonosporaceae</taxon>
        <taxon>Micromonospora</taxon>
    </lineage>
</organism>
<evidence type="ECO:0000313" key="2">
    <source>
        <dbReference type="EMBL" id="SBT39049.1"/>
    </source>
</evidence>
<sequence>MMAVVLSGTGLAIGVPLGVVNDGPWVKRGLALMLASYCVSGLLNSPFRSLVVDLLFLTVSFAPACIFAPMGFATGQRNDKR</sequence>
<evidence type="ECO:0000313" key="3">
    <source>
        <dbReference type="Proteomes" id="UP000198765"/>
    </source>
</evidence>
<dbReference type="Proteomes" id="UP000198765">
    <property type="component" value="Chromosome I"/>
</dbReference>
<keyword evidence="1" id="KW-0812">Transmembrane</keyword>
<keyword evidence="1" id="KW-0472">Membrane</keyword>
<name>A0A1A8Z5B2_9ACTN</name>
<proteinExistence type="predicted"/>
<feature type="transmembrane region" description="Helical" evidence="1">
    <location>
        <begin position="50"/>
        <end position="73"/>
    </location>
</feature>
<dbReference type="AlphaFoldDB" id="A0A1A8Z5B2"/>
<keyword evidence="1" id="KW-1133">Transmembrane helix</keyword>
<accession>A0A1A8Z5B2</accession>
<dbReference type="EMBL" id="LT594324">
    <property type="protein sequence ID" value="SBT39049.1"/>
    <property type="molecule type" value="Genomic_DNA"/>
</dbReference>
<keyword evidence="3" id="KW-1185">Reference proteome</keyword>
<reference evidence="2 3" key="1">
    <citation type="submission" date="2016-06" db="EMBL/GenBank/DDBJ databases">
        <authorList>
            <person name="Kjaerup R.B."/>
            <person name="Dalgaard T.S."/>
            <person name="Juul-Madsen H.R."/>
        </authorList>
    </citation>
    <scope>NUCLEOTIDE SEQUENCE [LARGE SCALE GENOMIC DNA]</scope>
    <source>
        <strain evidence="2 3">DSM 45248</strain>
    </source>
</reference>
<gene>
    <name evidence="2" type="ORF">GA0070621_0571</name>
</gene>
<dbReference type="PATRIC" id="fig|299146.4.peg.580"/>
<evidence type="ECO:0000256" key="1">
    <source>
        <dbReference type="SAM" id="Phobius"/>
    </source>
</evidence>